<dbReference type="PANTHER" id="PTHR43166">
    <property type="entry name" value="AMINO ACID IMPORT ATP-BINDING PROTEIN"/>
    <property type="match status" value="1"/>
</dbReference>
<dbReference type="CDD" id="cd03262">
    <property type="entry name" value="ABC_HisP_GlnQ"/>
    <property type="match status" value="1"/>
</dbReference>
<sequence length="258" mass="28185">MLTKTPTVLAAEVIGLHKSFGSLRVLDGVNFNVEEGEVVAIIGPSGSGKSTFIRCLNLLETPSGGSLSINGRNVWGEGRGPSRQELQALRRDVGMVFQSFNLFPTHTALENVSLAQIHALGRGKKEADARSFELLAKVGLAERTDHKPAQLSGGQQQRVAIARALALDPKMLLFDEPTSAIDPELRVEVLRVMRDVAATGVTMLVVTHEMQFAERVADRVVFFADGQIVEQGTPRQIFHAPQHQRTQQFLSAVLEEEL</sequence>
<keyword evidence="6 10" id="KW-0067">ATP-binding</keyword>
<dbReference type="PANTHER" id="PTHR43166:SF9">
    <property type="entry name" value="GLUTAMATE_ASPARTATE IMPORT ATP-BINDING PROTEIN GLTL"/>
    <property type="match status" value="1"/>
</dbReference>
<dbReference type="InterPro" id="IPR017871">
    <property type="entry name" value="ABC_transporter-like_CS"/>
</dbReference>
<dbReference type="RefSeq" id="WP_345153064.1">
    <property type="nucleotide sequence ID" value="NZ_BAABEO010000024.1"/>
</dbReference>
<dbReference type="EMBL" id="BAABEO010000024">
    <property type="protein sequence ID" value="GAA3696132.1"/>
    <property type="molecule type" value="Genomic_DNA"/>
</dbReference>
<keyword evidence="3" id="KW-0813">Transport</keyword>
<dbReference type="Gene3D" id="3.40.50.300">
    <property type="entry name" value="P-loop containing nucleotide triphosphate hydrolases"/>
    <property type="match status" value="1"/>
</dbReference>
<dbReference type="GO" id="GO:0005524">
    <property type="term" value="F:ATP binding"/>
    <property type="evidence" value="ECO:0007669"/>
    <property type="project" value="UniProtKB-KW"/>
</dbReference>
<evidence type="ECO:0000256" key="5">
    <source>
        <dbReference type="ARBA" id="ARBA00022741"/>
    </source>
</evidence>
<evidence type="ECO:0000313" key="10">
    <source>
        <dbReference type="EMBL" id="GAA3696132.1"/>
    </source>
</evidence>
<reference evidence="11" key="1">
    <citation type="journal article" date="2019" name="Int. J. Syst. Evol. Microbiol.">
        <title>The Global Catalogue of Microorganisms (GCM) 10K type strain sequencing project: providing services to taxonomists for standard genome sequencing and annotation.</title>
        <authorList>
            <consortium name="The Broad Institute Genomics Platform"/>
            <consortium name="The Broad Institute Genome Sequencing Center for Infectious Disease"/>
            <person name="Wu L."/>
            <person name="Ma J."/>
        </authorList>
    </citation>
    <scope>NUCLEOTIDE SEQUENCE [LARGE SCALE GENOMIC DNA]</scope>
    <source>
        <strain evidence="11">JCM 30742</strain>
    </source>
</reference>
<dbReference type="InterPro" id="IPR003439">
    <property type="entry name" value="ABC_transporter-like_ATP-bd"/>
</dbReference>
<evidence type="ECO:0000256" key="8">
    <source>
        <dbReference type="ARBA" id="ARBA00023136"/>
    </source>
</evidence>
<evidence type="ECO:0000256" key="3">
    <source>
        <dbReference type="ARBA" id="ARBA00022448"/>
    </source>
</evidence>
<protein>
    <submittedName>
        <fullName evidence="10">Amino acid ABC transporter ATP-binding protein</fullName>
    </submittedName>
</protein>
<dbReference type="PROSITE" id="PS00211">
    <property type="entry name" value="ABC_TRANSPORTER_1"/>
    <property type="match status" value="1"/>
</dbReference>
<evidence type="ECO:0000256" key="4">
    <source>
        <dbReference type="ARBA" id="ARBA00022475"/>
    </source>
</evidence>
<feature type="domain" description="ABC transporter" evidence="9">
    <location>
        <begin position="11"/>
        <end position="250"/>
    </location>
</feature>
<dbReference type="SUPFAM" id="SSF52540">
    <property type="entry name" value="P-loop containing nucleoside triphosphate hydrolases"/>
    <property type="match status" value="1"/>
</dbReference>
<dbReference type="Proteomes" id="UP001500752">
    <property type="component" value="Unassembled WGS sequence"/>
</dbReference>
<comment type="subcellular location">
    <subcellularLocation>
        <location evidence="1">Cell membrane</location>
        <topology evidence="1">Peripheral membrane protein</topology>
    </subcellularLocation>
</comment>
<proteinExistence type="inferred from homology"/>
<dbReference type="SMART" id="SM00382">
    <property type="entry name" value="AAA"/>
    <property type="match status" value="1"/>
</dbReference>
<gene>
    <name evidence="10" type="ORF">GCM10023081_36590</name>
</gene>
<name>A0ABP7CWT2_9MICC</name>
<accession>A0ABP7CWT2</accession>
<dbReference type="PIRSF" id="PIRSF039085">
    <property type="entry name" value="ABC_ATPase_HisP"/>
    <property type="match status" value="1"/>
</dbReference>
<evidence type="ECO:0000256" key="2">
    <source>
        <dbReference type="ARBA" id="ARBA00005417"/>
    </source>
</evidence>
<keyword evidence="5" id="KW-0547">Nucleotide-binding</keyword>
<evidence type="ECO:0000256" key="7">
    <source>
        <dbReference type="ARBA" id="ARBA00022970"/>
    </source>
</evidence>
<keyword evidence="4" id="KW-1003">Cell membrane</keyword>
<evidence type="ECO:0000259" key="9">
    <source>
        <dbReference type="PROSITE" id="PS50893"/>
    </source>
</evidence>
<evidence type="ECO:0000313" key="11">
    <source>
        <dbReference type="Proteomes" id="UP001500752"/>
    </source>
</evidence>
<dbReference type="InterPro" id="IPR030679">
    <property type="entry name" value="ABC_ATPase_HisP-typ"/>
</dbReference>
<comment type="caution">
    <text evidence="10">The sequence shown here is derived from an EMBL/GenBank/DDBJ whole genome shotgun (WGS) entry which is preliminary data.</text>
</comment>
<keyword evidence="7" id="KW-0029">Amino-acid transport</keyword>
<keyword evidence="8" id="KW-0472">Membrane</keyword>
<dbReference type="InterPro" id="IPR003593">
    <property type="entry name" value="AAA+_ATPase"/>
</dbReference>
<dbReference type="Pfam" id="PF00005">
    <property type="entry name" value="ABC_tran"/>
    <property type="match status" value="1"/>
</dbReference>
<dbReference type="InterPro" id="IPR050086">
    <property type="entry name" value="MetN_ABC_transporter-like"/>
</dbReference>
<evidence type="ECO:0000256" key="1">
    <source>
        <dbReference type="ARBA" id="ARBA00004202"/>
    </source>
</evidence>
<evidence type="ECO:0000256" key="6">
    <source>
        <dbReference type="ARBA" id="ARBA00022840"/>
    </source>
</evidence>
<comment type="similarity">
    <text evidence="2">Belongs to the ABC transporter superfamily.</text>
</comment>
<dbReference type="PROSITE" id="PS50893">
    <property type="entry name" value="ABC_TRANSPORTER_2"/>
    <property type="match status" value="1"/>
</dbReference>
<dbReference type="InterPro" id="IPR027417">
    <property type="entry name" value="P-loop_NTPase"/>
</dbReference>
<organism evidence="10 11">
    <name type="scientific">Arthrobacter ginkgonis</name>
    <dbReference type="NCBI Taxonomy" id="1630594"/>
    <lineage>
        <taxon>Bacteria</taxon>
        <taxon>Bacillati</taxon>
        <taxon>Actinomycetota</taxon>
        <taxon>Actinomycetes</taxon>
        <taxon>Micrococcales</taxon>
        <taxon>Micrococcaceae</taxon>
        <taxon>Arthrobacter</taxon>
    </lineage>
</organism>
<keyword evidence="11" id="KW-1185">Reference proteome</keyword>